<feature type="domain" description="DDE Tnp4" evidence="4">
    <location>
        <begin position="139"/>
        <end position="288"/>
    </location>
</feature>
<proteinExistence type="predicted"/>
<organism evidence="6 7">
    <name type="scientific">Planktothricoides raciborskii FACHB-1370</name>
    <dbReference type="NCBI Taxonomy" id="2949576"/>
    <lineage>
        <taxon>Bacteria</taxon>
        <taxon>Bacillati</taxon>
        <taxon>Cyanobacteriota</taxon>
        <taxon>Cyanophyceae</taxon>
        <taxon>Oscillatoriophycideae</taxon>
        <taxon>Oscillatoriales</taxon>
        <taxon>Oscillatoriaceae</taxon>
        <taxon>Planktothricoides</taxon>
    </lineage>
</organism>
<dbReference type="Pfam" id="PF13613">
    <property type="entry name" value="HTH_Tnp_4"/>
    <property type="match status" value="1"/>
</dbReference>
<evidence type="ECO:0000256" key="2">
    <source>
        <dbReference type="ARBA" id="ARBA00022723"/>
    </source>
</evidence>
<dbReference type="InterPro" id="IPR027806">
    <property type="entry name" value="HARBI1_dom"/>
</dbReference>
<gene>
    <name evidence="6" type="ORF">H6G72_13615</name>
</gene>
<dbReference type="PANTHER" id="PTHR23080:SF141">
    <property type="entry name" value="TRANSPOSASE HELIX-TURN-HELIX DOMAIN-CONTAINING PROTEIN"/>
    <property type="match status" value="1"/>
</dbReference>
<sequence>MSQLRDYIDQHPESAKRLVGLDYSQLIELISHAERLHNQQKEVAENNKIRIIKAGGGRPPKLSLSDQILLTLVYLHNLPTFQMLGVQFGVSESTANYIFHYWLGILRDLLPASLVEQLKKNESDWAWISEILSEFELIVDSSEQQRLRPTAYQKQKKFYSGKQKKHTFKNQLIVMPSGKDIVDVVVGNPGPTSDIVLWRDRCSDKGDRQKFQGDKAYVGDPRIDTPQKKARNQEIPEKVKQSNQEKAKRRVVVEHLIRLVKTFRIAGERFRLKAESYNRVIMTVCGLIRLRIGALVI</sequence>
<keyword evidence="2" id="KW-0479">Metal-binding</keyword>
<dbReference type="EMBL" id="JACJSK010000017">
    <property type="protein sequence ID" value="MBD2544855.1"/>
    <property type="molecule type" value="Genomic_DNA"/>
</dbReference>
<feature type="region of interest" description="Disordered" evidence="3">
    <location>
        <begin position="220"/>
        <end position="246"/>
    </location>
</feature>
<feature type="compositionally biased region" description="Basic and acidic residues" evidence="3">
    <location>
        <begin position="221"/>
        <end position="246"/>
    </location>
</feature>
<dbReference type="RefSeq" id="WP_190878655.1">
    <property type="nucleotide sequence ID" value="NZ_JACJSK010000017.1"/>
</dbReference>
<reference evidence="6 7" key="1">
    <citation type="journal article" date="2020" name="ISME J.">
        <title>Comparative genomics reveals insights into cyanobacterial evolution and habitat adaptation.</title>
        <authorList>
            <person name="Chen M.Y."/>
            <person name="Teng W.K."/>
            <person name="Zhao L."/>
            <person name="Hu C.X."/>
            <person name="Zhou Y.K."/>
            <person name="Han B.P."/>
            <person name="Song L.R."/>
            <person name="Shu W.S."/>
        </authorList>
    </citation>
    <scope>NUCLEOTIDE SEQUENCE [LARGE SCALE GENOMIC DNA]</scope>
    <source>
        <strain evidence="6 7">FACHB-1370</strain>
    </source>
</reference>
<dbReference type="Proteomes" id="UP000641954">
    <property type="component" value="Unassembled WGS sequence"/>
</dbReference>
<feature type="domain" description="Transposase Helix-turn-helix" evidence="5">
    <location>
        <begin position="61"/>
        <end position="111"/>
    </location>
</feature>
<evidence type="ECO:0000313" key="6">
    <source>
        <dbReference type="EMBL" id="MBD2544855.1"/>
    </source>
</evidence>
<name>A0ABR8EE54_9CYAN</name>
<evidence type="ECO:0000256" key="1">
    <source>
        <dbReference type="ARBA" id="ARBA00001968"/>
    </source>
</evidence>
<evidence type="ECO:0000259" key="5">
    <source>
        <dbReference type="Pfam" id="PF13613"/>
    </source>
</evidence>
<comment type="cofactor">
    <cofactor evidence="1">
        <name>a divalent metal cation</name>
        <dbReference type="ChEBI" id="CHEBI:60240"/>
    </cofactor>
</comment>
<dbReference type="Pfam" id="PF13359">
    <property type="entry name" value="DDE_Tnp_4"/>
    <property type="match status" value="1"/>
</dbReference>
<evidence type="ECO:0000256" key="3">
    <source>
        <dbReference type="SAM" id="MobiDB-lite"/>
    </source>
</evidence>
<comment type="caution">
    <text evidence="6">The sequence shown here is derived from an EMBL/GenBank/DDBJ whole genome shotgun (WGS) entry which is preliminary data.</text>
</comment>
<evidence type="ECO:0000313" key="7">
    <source>
        <dbReference type="Proteomes" id="UP000641954"/>
    </source>
</evidence>
<evidence type="ECO:0000259" key="4">
    <source>
        <dbReference type="Pfam" id="PF13359"/>
    </source>
</evidence>
<accession>A0ABR8EE54</accession>
<protein>
    <submittedName>
        <fullName evidence="6">Transposase family protein</fullName>
    </submittedName>
</protein>
<dbReference type="InterPro" id="IPR027805">
    <property type="entry name" value="Transposase_HTH_dom"/>
</dbReference>
<keyword evidence="7" id="KW-1185">Reference proteome</keyword>
<dbReference type="PANTHER" id="PTHR23080">
    <property type="entry name" value="THAP DOMAIN PROTEIN"/>
    <property type="match status" value="1"/>
</dbReference>